<keyword evidence="2" id="KW-0378">Hydrolase</keyword>
<dbReference type="WBParaSite" id="TMUE_3000012164.1">
    <property type="protein sequence ID" value="TMUE_3000012164.1"/>
    <property type="gene ID" value="WBGene00291699"/>
</dbReference>
<keyword evidence="3" id="KW-0269">Exonuclease</keyword>
<sequence length="227" mass="25815">MARSFGRLRPATVLKRTLTASASGSGQHLDHLLVVDFEATCDRPVQTDPQEIIEFPCMNIDVGRTAVASEFHAYVRPEVNPVLSSFCTELTGIVQAMVDHQPTLREVLSKFHSWLDRQGLLTDASVDRWAFVTCGDWDMNIMLKSQCHLLGLEVPWYFRRWINIKKIVFNETGQYPAGMMAMLRLLNLRHCGHHHCGIDDTRNLCNVALELLKRGQRFYVTGTMRGV</sequence>
<feature type="domain" description="Exonuclease" evidence="4">
    <location>
        <begin position="31"/>
        <end position="217"/>
    </location>
</feature>
<evidence type="ECO:0000313" key="6">
    <source>
        <dbReference type="WBParaSite" id="TMUE_3000012164.1"/>
    </source>
</evidence>
<dbReference type="InterPro" id="IPR013520">
    <property type="entry name" value="Ribonucl_H"/>
</dbReference>
<evidence type="ECO:0000256" key="2">
    <source>
        <dbReference type="ARBA" id="ARBA00022801"/>
    </source>
</evidence>
<reference evidence="6" key="1">
    <citation type="submission" date="2019-12" db="UniProtKB">
        <authorList>
            <consortium name="WormBaseParasite"/>
        </authorList>
    </citation>
    <scope>IDENTIFICATION</scope>
</reference>
<dbReference type="GO" id="GO:0003676">
    <property type="term" value="F:nucleic acid binding"/>
    <property type="evidence" value="ECO:0007669"/>
    <property type="project" value="InterPro"/>
</dbReference>
<dbReference type="AlphaFoldDB" id="A0A5S6QYJ5"/>
<dbReference type="Proteomes" id="UP000046395">
    <property type="component" value="Unassembled WGS sequence"/>
</dbReference>
<organism evidence="5 6">
    <name type="scientific">Trichuris muris</name>
    <name type="common">Mouse whipworm</name>
    <dbReference type="NCBI Taxonomy" id="70415"/>
    <lineage>
        <taxon>Eukaryota</taxon>
        <taxon>Metazoa</taxon>
        <taxon>Ecdysozoa</taxon>
        <taxon>Nematoda</taxon>
        <taxon>Enoplea</taxon>
        <taxon>Dorylaimia</taxon>
        <taxon>Trichinellida</taxon>
        <taxon>Trichuridae</taxon>
        <taxon>Trichuris</taxon>
    </lineage>
</organism>
<dbReference type="STRING" id="70415.A0A5S6QYJ5"/>
<dbReference type="SMART" id="SM00479">
    <property type="entry name" value="EXOIII"/>
    <property type="match status" value="1"/>
</dbReference>
<keyword evidence="5" id="KW-1185">Reference proteome</keyword>
<dbReference type="Gene3D" id="3.30.420.10">
    <property type="entry name" value="Ribonuclease H-like superfamily/Ribonuclease H"/>
    <property type="match status" value="1"/>
</dbReference>
<accession>A0A5S6QYJ5</accession>
<dbReference type="GO" id="GO:0000175">
    <property type="term" value="F:3'-5'-RNA exonuclease activity"/>
    <property type="evidence" value="ECO:0007669"/>
    <property type="project" value="InterPro"/>
</dbReference>
<dbReference type="SUPFAM" id="SSF53098">
    <property type="entry name" value="Ribonuclease H-like"/>
    <property type="match status" value="1"/>
</dbReference>
<dbReference type="InterPro" id="IPR047201">
    <property type="entry name" value="ERI-1_3'hExo-like"/>
</dbReference>
<dbReference type="Pfam" id="PF00929">
    <property type="entry name" value="RNase_T"/>
    <property type="match status" value="1"/>
</dbReference>
<evidence type="ECO:0000256" key="3">
    <source>
        <dbReference type="ARBA" id="ARBA00022839"/>
    </source>
</evidence>
<proteinExistence type="predicted"/>
<dbReference type="CDD" id="cd06133">
    <property type="entry name" value="ERI-1_3'hExo_like"/>
    <property type="match status" value="1"/>
</dbReference>
<evidence type="ECO:0000256" key="1">
    <source>
        <dbReference type="ARBA" id="ARBA00022722"/>
    </source>
</evidence>
<dbReference type="InterPro" id="IPR012337">
    <property type="entry name" value="RNaseH-like_sf"/>
</dbReference>
<evidence type="ECO:0000259" key="4">
    <source>
        <dbReference type="SMART" id="SM00479"/>
    </source>
</evidence>
<dbReference type="InterPro" id="IPR051274">
    <property type="entry name" value="3-5_Exoribonuclease"/>
</dbReference>
<protein>
    <submittedName>
        <fullName evidence="6">Exonuclease domain-containing protein</fullName>
    </submittedName>
</protein>
<evidence type="ECO:0000313" key="5">
    <source>
        <dbReference type="Proteomes" id="UP000046395"/>
    </source>
</evidence>
<dbReference type="PANTHER" id="PTHR23044">
    <property type="entry name" value="3'-5' EXONUCLEASE ERI1-RELATED"/>
    <property type="match status" value="1"/>
</dbReference>
<name>A0A5S6QYJ5_TRIMR</name>
<keyword evidence="1" id="KW-0540">Nuclease</keyword>
<dbReference type="InterPro" id="IPR036397">
    <property type="entry name" value="RNaseH_sf"/>
</dbReference>
<dbReference type="PANTHER" id="PTHR23044:SF61">
    <property type="entry name" value="3'-5' EXORIBONUCLEASE 1-RELATED"/>
    <property type="match status" value="1"/>
</dbReference>